<proteinExistence type="predicted"/>
<accession>A0A481ZB52</accession>
<reference evidence="1" key="1">
    <citation type="journal article" date="2019" name="MBio">
        <title>Virus Genomes from Deep Sea Sediments Expand the Ocean Megavirome and Support Independent Origins of Viral Gigantism.</title>
        <authorList>
            <person name="Backstrom D."/>
            <person name="Yutin N."/>
            <person name="Jorgensen S.L."/>
            <person name="Dharamshi J."/>
            <person name="Homa F."/>
            <person name="Zaremba-Niedwiedzka K."/>
            <person name="Spang A."/>
            <person name="Wolf Y.I."/>
            <person name="Koonin E.V."/>
            <person name="Ettema T.J."/>
        </authorList>
    </citation>
    <scope>NUCLEOTIDE SEQUENCE</scope>
</reference>
<name>A0A481ZB52_9VIRU</name>
<gene>
    <name evidence="1" type="ORF">LCPAC304_02320</name>
</gene>
<evidence type="ECO:0000313" key="1">
    <source>
        <dbReference type="EMBL" id="QBK91891.1"/>
    </source>
</evidence>
<organism evidence="1">
    <name type="scientific">Pithovirus LCPAC304</name>
    <dbReference type="NCBI Taxonomy" id="2506594"/>
    <lineage>
        <taxon>Viruses</taxon>
        <taxon>Pithoviruses</taxon>
    </lineage>
</organism>
<sequence>MCVKEEDLCNNSRDQETIKRISGVKHAVRNKKVKYRLKQSSVDHISKNILEDIVFRNPSKRFVTEIEPEG</sequence>
<dbReference type="EMBL" id="MK500566">
    <property type="protein sequence ID" value="QBK91891.1"/>
    <property type="molecule type" value="Genomic_DNA"/>
</dbReference>
<protein>
    <submittedName>
        <fullName evidence="1">Uncharacterized protein</fullName>
    </submittedName>
</protein>